<dbReference type="STRING" id="1304275.C41B8_02232"/>
<comment type="caution">
    <text evidence="2">The sequence shown here is derived from an EMBL/GenBank/DDBJ whole genome shotgun (WGS) entry which is preliminary data.</text>
</comment>
<proteinExistence type="predicted"/>
<evidence type="ECO:0000259" key="1">
    <source>
        <dbReference type="Pfam" id="PF02036"/>
    </source>
</evidence>
<accession>A0A084IQC6</accession>
<gene>
    <name evidence="2" type="ORF">C41B8_02232</name>
</gene>
<dbReference type="InterPro" id="IPR036527">
    <property type="entry name" value="SCP2_sterol-bd_dom_sf"/>
</dbReference>
<dbReference type="EMBL" id="APNK01000002">
    <property type="protein sequence ID" value="KEZ78910.1"/>
    <property type="molecule type" value="Genomic_DNA"/>
</dbReference>
<reference evidence="2 3" key="1">
    <citation type="submission" date="2013-03" db="EMBL/GenBank/DDBJ databases">
        <title>Salinisphaera hydrothermalis C41B8 Genome Sequencing.</title>
        <authorList>
            <person name="Li C."/>
            <person name="Lai Q."/>
            <person name="Shao Z."/>
        </authorList>
    </citation>
    <scope>NUCLEOTIDE SEQUENCE [LARGE SCALE GENOMIC DNA]</scope>
    <source>
        <strain evidence="2 3">C41B8</strain>
    </source>
</reference>
<dbReference type="OrthoDB" id="9809312at2"/>
<sequence length="106" mass="12017">MQDARELLTRLPLCFKPEAAGDLSMTAQYLIRNPVYITIENGQCNAHEGLAPNPDVTLKVRDEHLIKLMTGRMRGLTAFLTGRLKVEGNYMLAQKLQQVFDTSRLR</sequence>
<feature type="domain" description="SCP2" evidence="1">
    <location>
        <begin position="23"/>
        <end position="101"/>
    </location>
</feature>
<dbReference type="PANTHER" id="PTHR10094">
    <property type="entry name" value="STEROL CARRIER PROTEIN 2 SCP-2 FAMILY PROTEIN"/>
    <property type="match status" value="1"/>
</dbReference>
<organism evidence="2 3">
    <name type="scientific">Salinisphaera hydrothermalis (strain C41B8)</name>
    <dbReference type="NCBI Taxonomy" id="1304275"/>
    <lineage>
        <taxon>Bacteria</taxon>
        <taxon>Pseudomonadati</taxon>
        <taxon>Pseudomonadota</taxon>
        <taxon>Gammaproteobacteria</taxon>
        <taxon>Salinisphaerales</taxon>
        <taxon>Salinisphaeraceae</taxon>
        <taxon>Salinisphaera</taxon>
    </lineage>
</organism>
<dbReference type="SUPFAM" id="SSF55718">
    <property type="entry name" value="SCP-like"/>
    <property type="match status" value="1"/>
</dbReference>
<name>A0A084IQC6_SALHC</name>
<dbReference type="PANTHER" id="PTHR10094:SF25">
    <property type="entry name" value="SCP2 STEROL-BINDING DOMAIN-CONTAINING PROTEIN 1"/>
    <property type="match status" value="1"/>
</dbReference>
<protein>
    <submittedName>
        <fullName evidence="2">Sterol-binding domain-containing protein</fullName>
    </submittedName>
</protein>
<dbReference type="GO" id="GO:0005829">
    <property type="term" value="C:cytosol"/>
    <property type="evidence" value="ECO:0007669"/>
    <property type="project" value="TreeGrafter"/>
</dbReference>
<dbReference type="InterPro" id="IPR003033">
    <property type="entry name" value="SCP2_sterol-bd_dom"/>
</dbReference>
<dbReference type="AlphaFoldDB" id="A0A084IQC6"/>
<dbReference type="Pfam" id="PF02036">
    <property type="entry name" value="SCP2"/>
    <property type="match status" value="1"/>
</dbReference>
<evidence type="ECO:0000313" key="3">
    <source>
        <dbReference type="Proteomes" id="UP000028302"/>
    </source>
</evidence>
<dbReference type="Proteomes" id="UP000028302">
    <property type="component" value="Unassembled WGS sequence"/>
</dbReference>
<dbReference type="RefSeq" id="WP_037333437.1">
    <property type="nucleotide sequence ID" value="NZ_APNK01000002.1"/>
</dbReference>
<evidence type="ECO:0000313" key="2">
    <source>
        <dbReference type="EMBL" id="KEZ78910.1"/>
    </source>
</evidence>
<keyword evidence="3" id="KW-1185">Reference proteome</keyword>
<dbReference type="eggNOG" id="COG3255">
    <property type="taxonomic scope" value="Bacteria"/>
</dbReference>
<dbReference type="Gene3D" id="3.30.1050.10">
    <property type="entry name" value="SCP2 sterol-binding domain"/>
    <property type="match status" value="1"/>
</dbReference>